<feature type="region of interest" description="Disordered" evidence="1">
    <location>
        <begin position="498"/>
        <end position="537"/>
    </location>
</feature>
<feature type="compositionally biased region" description="Polar residues" evidence="1">
    <location>
        <begin position="175"/>
        <end position="197"/>
    </location>
</feature>
<reference evidence="3" key="2">
    <citation type="journal article" date="2018" name="BMC Genomics">
        <title>Genomic insights into host adaptation between the wheat stripe rust pathogen (Puccinia striiformis f. sp. tritici) and the barley stripe rust pathogen (Puccinia striiformis f. sp. hordei).</title>
        <authorList>
            <person name="Xia C."/>
            <person name="Wang M."/>
            <person name="Yin C."/>
            <person name="Cornejo O.E."/>
            <person name="Hulbert S.H."/>
            <person name="Chen X."/>
        </authorList>
    </citation>
    <scope>NUCLEOTIDE SEQUENCE [LARGE SCALE GENOMIC DNA]</scope>
    <source>
        <strain evidence="3">93TX-2</strain>
    </source>
</reference>
<feature type="region of interest" description="Disordered" evidence="1">
    <location>
        <begin position="433"/>
        <end position="481"/>
    </location>
</feature>
<feature type="compositionally biased region" description="Polar residues" evidence="1">
    <location>
        <begin position="527"/>
        <end position="537"/>
    </location>
</feature>
<sequence>MWTQHPLNIYLADRSRLQPNNISTESKNFLLVSLPRDRTTPHSGDLFPRRYPPPQLSRDYRSRPNHSVSPNLRPIAARRYPPPQLSRDYRYRPNHSVSSHPDIPCAGRAITTHLDIPIADVKPSGHVFAQLPLYPIGPIPATSIPQFSPAHRPALSTSPPSSPILSPTRPPRISASLTSPDKPLASTQSISPLGQSLNDHRHGTTHFVFNQPYHLSSFAMFNCYDGYPTQPTSSLVNPVELAMSRQPGTGSAYAPNLRSSLQHQGSGHVPHHPTLTSSPVGENQYRERQSYAPNVRSSLQDQGPRHVPHHPSITSSPVGNTQFREELSYRPTRPQTYQQPIPRSDQHHRNPSQHSFQSLHTQLRPNNPTLQPTLLRHTNNPTLPPTLLQHTNNPSPQSSHSPSHHSNQTSLLRSHQLSLPHSQFPTAPATDMQRMAVSNQPRSNPRTATQAPKQPASKSATKASKQQRSQAHPRIAPLPNLQVEIQRAMDATEKAARTKALRAQRALEKAAAKASNGAPEANKPMKVSSQPLARPTQASTMPTLDADLDFSGLQTVPSSPVDRGNNLAADLNNPGGDEGPMGEPQPNEEGHDDDEGQDDHTHGESFLPPNDGEDIRLANGNKRRRLRADLVLGLEEMDEDELRIRARKYETYTRLVAEDKADLDEATQIYHANILRIACKNLLKMEVVDTYLGLKNRARGSNMYSNFCRYDIRARRACADESLPMGQRWKNCSAIWRLLSREEKDAFDDPDHLSKLPNPYLELVLDTGEILPPCALPGTSGGKRSKFDAARWCRKIAVDMMNLGSSHGVEAMVVVVHPAKKKGRALVQAGSRLGEAFFNILAKRQNPLDEFLNFVKGHQSSCVIAGADVPVPKRARQQKAAKNRMENCKHAEGSWEKNRKPIREQLAFALYKASNGSCTTGWPGKDTVASLTDLRLSLRVDENPMGIGASEFCKPISNLRIGEQERILTALGEGWVHLVRHETLDPTQPVGHVGEDAEGVDVANTTVTVGPIPAGEGVPKGNKNSTQASGVKGKGKGKSIVDNDKNTGGGRKRKRTQASDEESTASSPFASDQEEEPDDNRFLSDQEEDPDDDRFLDDDDFGMPAQAQSSGAGPSRTRAASEPSDSDEEEVCGPYVPPRSPGTPPRGFPRPPRPAFKRTLTRAAKRRRAANLGAPRNKLGAQKGGGTQKKGGGTQKKGGGTQKKGGGTQKKGGGTQKKVGGTQKEVGTQKDGGTRSGTQKKVGSTQKEVGTQKDGGTRKNEAQGGGGAGFKGPWRPKKIQKSASNVPPDAA</sequence>
<accession>A0A2S4WFB3</accession>
<reference evidence="3" key="3">
    <citation type="journal article" date="2018" name="Mol. Plant Microbe Interact.">
        <title>Genome sequence resources for the wheat stripe rust pathogen (Puccinia striiformis f. sp. tritici) and the barley stripe rust pathogen (Puccinia striiformis f. sp. hordei).</title>
        <authorList>
            <person name="Xia C."/>
            <person name="Wang M."/>
            <person name="Yin C."/>
            <person name="Cornejo O.E."/>
            <person name="Hulbert S.H."/>
            <person name="Chen X."/>
        </authorList>
    </citation>
    <scope>NUCLEOTIDE SEQUENCE [LARGE SCALE GENOMIC DNA]</scope>
    <source>
        <strain evidence="3">93TX-2</strain>
    </source>
</reference>
<organism evidence="2 3">
    <name type="scientific">Puccinia striiformis</name>
    <dbReference type="NCBI Taxonomy" id="27350"/>
    <lineage>
        <taxon>Eukaryota</taxon>
        <taxon>Fungi</taxon>
        <taxon>Dikarya</taxon>
        <taxon>Basidiomycota</taxon>
        <taxon>Pucciniomycotina</taxon>
        <taxon>Pucciniomycetes</taxon>
        <taxon>Pucciniales</taxon>
        <taxon>Pucciniaceae</taxon>
        <taxon>Puccinia</taxon>
    </lineage>
</organism>
<feature type="region of interest" description="Disordered" evidence="1">
    <location>
        <begin position="295"/>
        <end position="413"/>
    </location>
</feature>
<name>A0A2S4WFB3_9BASI</name>
<feature type="compositionally biased region" description="Low complexity" evidence="1">
    <location>
        <begin position="390"/>
        <end position="410"/>
    </location>
</feature>
<feature type="compositionally biased region" description="Polar residues" evidence="1">
    <location>
        <begin position="352"/>
        <end position="381"/>
    </location>
</feature>
<feature type="compositionally biased region" description="Low complexity" evidence="1">
    <location>
        <begin position="512"/>
        <end position="522"/>
    </location>
</feature>
<feature type="compositionally biased region" description="Polar residues" evidence="1">
    <location>
        <begin position="1236"/>
        <end position="1249"/>
    </location>
</feature>
<proteinExistence type="predicted"/>
<dbReference type="OrthoDB" id="2507709at2759"/>
<gene>
    <name evidence="2" type="ORF">PSHT_03476</name>
</gene>
<dbReference type="VEuPathDB" id="FungiDB:PSTT_14817"/>
<feature type="region of interest" description="Disordered" evidence="1">
    <location>
        <begin position="1007"/>
        <end position="1291"/>
    </location>
</feature>
<feature type="compositionally biased region" description="Gly residues" evidence="1">
    <location>
        <begin position="1182"/>
        <end position="1215"/>
    </location>
</feature>
<feature type="compositionally biased region" description="Pro residues" evidence="1">
    <location>
        <begin position="1135"/>
        <end position="1154"/>
    </location>
</feature>
<feature type="region of interest" description="Disordered" evidence="1">
    <location>
        <begin position="245"/>
        <end position="281"/>
    </location>
</feature>
<feature type="compositionally biased region" description="Low complexity" evidence="1">
    <location>
        <begin position="155"/>
        <end position="174"/>
    </location>
</feature>
<protein>
    <submittedName>
        <fullName evidence="2">Uncharacterized protein</fullName>
    </submittedName>
</protein>
<feature type="compositionally biased region" description="Polar residues" evidence="1">
    <location>
        <begin position="436"/>
        <end position="470"/>
    </location>
</feature>
<feature type="compositionally biased region" description="Acidic residues" evidence="1">
    <location>
        <begin position="1085"/>
        <end position="1101"/>
    </location>
</feature>
<evidence type="ECO:0000256" key="1">
    <source>
        <dbReference type="SAM" id="MobiDB-lite"/>
    </source>
</evidence>
<dbReference type="Proteomes" id="UP000238274">
    <property type="component" value="Unassembled WGS sequence"/>
</dbReference>
<evidence type="ECO:0000313" key="3">
    <source>
        <dbReference type="Proteomes" id="UP000238274"/>
    </source>
</evidence>
<feature type="compositionally biased region" description="Polar residues" evidence="1">
    <location>
        <begin position="312"/>
        <end position="322"/>
    </location>
</feature>
<feature type="region of interest" description="Disordered" evidence="1">
    <location>
        <begin position="549"/>
        <end position="619"/>
    </location>
</feature>
<comment type="caution">
    <text evidence="2">The sequence shown here is derived from an EMBL/GenBank/DDBJ whole genome shotgun (WGS) entry which is preliminary data.</text>
</comment>
<feature type="region of interest" description="Disordered" evidence="1">
    <location>
        <begin position="145"/>
        <end position="198"/>
    </location>
</feature>
<feature type="compositionally biased region" description="Basic residues" evidence="1">
    <location>
        <begin position="1155"/>
        <end position="1169"/>
    </location>
</feature>
<dbReference type="VEuPathDB" id="FungiDB:PSHT_03476"/>
<feature type="region of interest" description="Disordered" evidence="1">
    <location>
        <begin position="40"/>
        <end position="86"/>
    </location>
</feature>
<keyword evidence="3" id="KW-1185">Reference proteome</keyword>
<dbReference type="EMBL" id="PKSM01000033">
    <property type="protein sequence ID" value="POW20441.1"/>
    <property type="molecule type" value="Genomic_DNA"/>
</dbReference>
<reference evidence="2 3" key="1">
    <citation type="submission" date="2017-12" db="EMBL/GenBank/DDBJ databases">
        <title>Gene loss provides genomic basis for host adaptation in cereal stripe rust fungi.</title>
        <authorList>
            <person name="Xia C."/>
        </authorList>
    </citation>
    <scope>NUCLEOTIDE SEQUENCE [LARGE SCALE GENOMIC DNA]</scope>
    <source>
        <strain evidence="2 3">93TX-2</strain>
    </source>
</reference>
<evidence type="ECO:0000313" key="2">
    <source>
        <dbReference type="EMBL" id="POW20441.1"/>
    </source>
</evidence>